<dbReference type="Proteomes" id="UP000030763">
    <property type="component" value="Unassembled WGS sequence"/>
</dbReference>
<dbReference type="PANTHER" id="PTHR45806">
    <property type="entry name" value="SYNAPTOBREVIN HOMOLOG YKT6"/>
    <property type="match status" value="1"/>
</dbReference>
<dbReference type="InterPro" id="IPR011012">
    <property type="entry name" value="Longin-like_dom_sf"/>
</dbReference>
<dbReference type="GO" id="GO:0005794">
    <property type="term" value="C:Golgi apparatus"/>
    <property type="evidence" value="ECO:0007669"/>
    <property type="project" value="TreeGrafter"/>
</dbReference>
<dbReference type="VEuPathDB" id="ToxoDB:EMWEY_00056160"/>
<reference evidence="1" key="1">
    <citation type="submission" date="2013-10" db="EMBL/GenBank/DDBJ databases">
        <title>Genomic analysis of the causative agents of coccidiosis in chickens.</title>
        <authorList>
            <person name="Reid A.J."/>
            <person name="Blake D."/>
            <person name="Billington K."/>
            <person name="Browne H."/>
            <person name="Dunn M."/>
            <person name="Hung S."/>
            <person name="Kawahara F."/>
            <person name="Miranda-Saavedra D."/>
            <person name="Mourier T."/>
            <person name="Nagra H."/>
            <person name="Otto T.D."/>
            <person name="Rawlings N."/>
            <person name="Sanchez A."/>
            <person name="Sanders M."/>
            <person name="Subramaniam C."/>
            <person name="Tay Y."/>
            <person name="Dear P."/>
            <person name="Doerig C."/>
            <person name="Gruber A."/>
            <person name="Parkinson J."/>
            <person name="Shirley M."/>
            <person name="Wan K.L."/>
            <person name="Berriman M."/>
            <person name="Tomley F."/>
            <person name="Pain A."/>
        </authorList>
    </citation>
    <scope>NUCLEOTIDE SEQUENCE [LARGE SCALE GENOMIC DNA]</scope>
    <source>
        <strain evidence="1">Weybridge</strain>
    </source>
</reference>
<sequence>MKLIAIFVCRCPAGSDSVVFLSAAYDLSSFSFYQRNTVKEGLKFVTRTAIPRLPVGSQQEVEHEGSCAFVYRYPDSLAVLANPLEMDKLLQAQQKADAAQAVAQ</sequence>
<dbReference type="Gene3D" id="3.30.450.50">
    <property type="entry name" value="Longin domain"/>
    <property type="match status" value="1"/>
</dbReference>
<dbReference type="AlphaFoldDB" id="U6M9P2"/>
<dbReference type="SUPFAM" id="SSF64356">
    <property type="entry name" value="SNARE-like"/>
    <property type="match status" value="1"/>
</dbReference>
<proteinExistence type="predicted"/>
<accession>U6M9P2</accession>
<organism evidence="1 2">
    <name type="scientific">Eimeria maxima</name>
    <name type="common">Coccidian parasite</name>
    <dbReference type="NCBI Taxonomy" id="5804"/>
    <lineage>
        <taxon>Eukaryota</taxon>
        <taxon>Sar</taxon>
        <taxon>Alveolata</taxon>
        <taxon>Apicomplexa</taxon>
        <taxon>Conoidasida</taxon>
        <taxon>Coccidia</taxon>
        <taxon>Eucoccidiorida</taxon>
        <taxon>Eimeriorina</taxon>
        <taxon>Eimeriidae</taxon>
        <taxon>Eimeria</taxon>
    </lineage>
</organism>
<reference evidence="1" key="2">
    <citation type="submission" date="2013-10" db="EMBL/GenBank/DDBJ databases">
        <authorList>
            <person name="Aslett M."/>
        </authorList>
    </citation>
    <scope>NUCLEOTIDE SEQUENCE [LARGE SCALE GENOMIC DNA]</scope>
    <source>
        <strain evidence="1">Weybridge</strain>
    </source>
</reference>
<protein>
    <submittedName>
        <fullName evidence="1">Uncharacterized protein</fullName>
    </submittedName>
</protein>
<dbReference type="GeneID" id="25339602"/>
<name>U6M9P2_EIMMA</name>
<dbReference type="GO" id="GO:0005484">
    <property type="term" value="F:SNAP receptor activity"/>
    <property type="evidence" value="ECO:0007669"/>
    <property type="project" value="TreeGrafter"/>
</dbReference>
<evidence type="ECO:0000313" key="1">
    <source>
        <dbReference type="EMBL" id="CDJ59199.1"/>
    </source>
</evidence>
<evidence type="ECO:0000313" key="2">
    <source>
        <dbReference type="Proteomes" id="UP000030763"/>
    </source>
</evidence>
<dbReference type="GO" id="GO:0006888">
    <property type="term" value="P:endoplasmic reticulum to Golgi vesicle-mediated transport"/>
    <property type="evidence" value="ECO:0007669"/>
    <property type="project" value="TreeGrafter"/>
</dbReference>
<dbReference type="PANTHER" id="PTHR45806:SF1">
    <property type="entry name" value="SYNAPTOBREVIN HOMOLOG YKT6"/>
    <property type="match status" value="1"/>
</dbReference>
<dbReference type="RefSeq" id="XP_013335847.1">
    <property type="nucleotide sequence ID" value="XM_013480393.1"/>
</dbReference>
<keyword evidence="2" id="KW-1185">Reference proteome</keyword>
<gene>
    <name evidence="1" type="ORF">EMWEY_00056160</name>
</gene>
<dbReference type="EMBL" id="HG720178">
    <property type="protein sequence ID" value="CDJ59199.1"/>
    <property type="molecule type" value="Genomic_DNA"/>
</dbReference>
<dbReference type="OrthoDB" id="27923at2759"/>